<dbReference type="Pfam" id="PF04185">
    <property type="entry name" value="Phosphoesterase"/>
    <property type="match status" value="1"/>
</dbReference>
<evidence type="ECO:0000313" key="3">
    <source>
        <dbReference type="EMBL" id="EON96019.1"/>
    </source>
</evidence>
<protein>
    <submittedName>
        <fullName evidence="3">Putative phosphoesterase superfamily protein</fullName>
    </submittedName>
</protein>
<name>R8B9N5_PHAM7</name>
<evidence type="ECO:0000313" key="4">
    <source>
        <dbReference type="Proteomes" id="UP000014074"/>
    </source>
</evidence>
<accession>R8B9N5</accession>
<organism evidence="3 4">
    <name type="scientific">Phaeoacremonium minimum (strain UCR-PA7)</name>
    <name type="common">Esca disease fungus</name>
    <name type="synonym">Togninia minima</name>
    <dbReference type="NCBI Taxonomy" id="1286976"/>
    <lineage>
        <taxon>Eukaryota</taxon>
        <taxon>Fungi</taxon>
        <taxon>Dikarya</taxon>
        <taxon>Ascomycota</taxon>
        <taxon>Pezizomycotina</taxon>
        <taxon>Sordariomycetes</taxon>
        <taxon>Sordariomycetidae</taxon>
        <taxon>Togniniales</taxon>
        <taxon>Togniniaceae</taxon>
        <taxon>Phaeoacremonium</taxon>
    </lineage>
</organism>
<dbReference type="EMBL" id="KB933365">
    <property type="protein sequence ID" value="EON96019.1"/>
    <property type="molecule type" value="Genomic_DNA"/>
</dbReference>
<proteinExistence type="predicted"/>
<dbReference type="eggNOG" id="ENOG502QPJ0">
    <property type="taxonomic scope" value="Eukaryota"/>
</dbReference>
<dbReference type="OrthoDB" id="5135119at2759"/>
<dbReference type="GeneID" id="19329381"/>
<dbReference type="Proteomes" id="UP000014074">
    <property type="component" value="Unassembled WGS sequence"/>
</dbReference>
<dbReference type="Gene3D" id="3.40.720.10">
    <property type="entry name" value="Alkaline Phosphatase, subunit A"/>
    <property type="match status" value="2"/>
</dbReference>
<dbReference type="InterPro" id="IPR017850">
    <property type="entry name" value="Alkaline_phosphatase_core_sf"/>
</dbReference>
<keyword evidence="1" id="KW-0378">Hydrolase</keyword>
<dbReference type="GO" id="GO:0016788">
    <property type="term" value="F:hydrolase activity, acting on ester bonds"/>
    <property type="evidence" value="ECO:0007669"/>
    <property type="project" value="InterPro"/>
</dbReference>
<dbReference type="PANTHER" id="PTHR31956:SF24">
    <property type="entry name" value="PHOSPHOESTERASE SUPERFAMILY PROTEIN (AFU_ORTHOLOGUE AFUA_1G17590)"/>
    <property type="match status" value="1"/>
</dbReference>
<feature type="chain" id="PRO_5004451816" evidence="2">
    <location>
        <begin position="20"/>
        <end position="453"/>
    </location>
</feature>
<dbReference type="PANTHER" id="PTHR31956">
    <property type="entry name" value="NON-SPECIFIC PHOSPHOLIPASE C4-RELATED"/>
    <property type="match status" value="1"/>
</dbReference>
<dbReference type="InterPro" id="IPR007312">
    <property type="entry name" value="Phosphoesterase"/>
</dbReference>
<reference evidence="4" key="1">
    <citation type="journal article" date="2013" name="Genome Announc.">
        <title>Draft genome sequence of the ascomycete Phaeoacremonium aleophilum strain UCR-PA7, a causal agent of the esca disease complex in grapevines.</title>
        <authorList>
            <person name="Blanco-Ulate B."/>
            <person name="Rolshausen P."/>
            <person name="Cantu D."/>
        </authorList>
    </citation>
    <scope>NUCLEOTIDE SEQUENCE [LARGE SCALE GENOMIC DNA]</scope>
    <source>
        <strain evidence="4">UCR-PA7</strain>
    </source>
</reference>
<feature type="signal peptide" evidence="2">
    <location>
        <begin position="1"/>
        <end position="19"/>
    </location>
</feature>
<dbReference type="RefSeq" id="XP_007919225.1">
    <property type="nucleotide sequence ID" value="XM_007921034.1"/>
</dbReference>
<evidence type="ECO:0000256" key="2">
    <source>
        <dbReference type="SAM" id="SignalP"/>
    </source>
</evidence>
<sequence length="453" mass="50161">MRAEVILAAAAALTSTVGASPVEPRANAGSKSSVANFKDKIKTVVWLIMENRSVDNLLGGQKVEGLNNPIMKGPFCNPLNVTNPHHDSVCTEPADYDSILNDPDHSVHGNNIQFYSTFTPDNAAIADGSLKPTMRGFVHEQIRLYGQKVDSNDTLIKQVMGYYTEEQVPVITALTHEFTVFNRWHSDHAGPTNPNRLFATSGTSHGKGTNNFDYNTIPTRSIFQTVDELGLSWKNYIIDTGMQDSAWFTWTHDNNKTDHIVSMDEFYADAAAGTLPKLTYLNPNCCGVGTTSMHPAGLISDGEQFLKDIYEALRAGPQWNETLFVLSFDETGGFADHVPPPLAVRPDDLTYTETVPTGENYTFEFNRLGGRVPTFLISPWVAPRVVQQGLNRVGETGAYSASSIISSLSYLWDFEPLTPRVEHAPSFDHLILSEMRDTPEKLPEVIKFRKEKA</sequence>
<evidence type="ECO:0000256" key="1">
    <source>
        <dbReference type="ARBA" id="ARBA00022801"/>
    </source>
</evidence>
<keyword evidence="2" id="KW-0732">Signal</keyword>
<dbReference type="HOGENOM" id="CLU_029943_0_0_1"/>
<dbReference type="AlphaFoldDB" id="R8B9N5"/>
<dbReference type="GO" id="GO:0009395">
    <property type="term" value="P:phospholipid catabolic process"/>
    <property type="evidence" value="ECO:0007669"/>
    <property type="project" value="TreeGrafter"/>
</dbReference>
<dbReference type="KEGG" id="tmn:UCRPA7_8522"/>
<keyword evidence="4" id="KW-1185">Reference proteome</keyword>
<gene>
    <name evidence="3" type="ORF">UCRPA7_8522</name>
</gene>